<protein>
    <submittedName>
        <fullName evidence="4">Ribonuclease T2</fullName>
        <ecNumber evidence="4">4.6.1.19</ecNumber>
    </submittedName>
</protein>
<dbReference type="RefSeq" id="WP_376699668.1">
    <property type="nucleotide sequence ID" value="NZ_JACHBT010000004.1"/>
</dbReference>
<dbReference type="PANTHER" id="PTHR11240">
    <property type="entry name" value="RIBONUCLEASE T2"/>
    <property type="match status" value="1"/>
</dbReference>
<dbReference type="InterPro" id="IPR039378">
    <property type="entry name" value="RNase_T2_prok"/>
</dbReference>
<comment type="caution">
    <text evidence="4">The sequence shown here is derived from an EMBL/GenBank/DDBJ whole genome shotgun (WGS) entry which is preliminary data.</text>
</comment>
<comment type="similarity">
    <text evidence="1 2">Belongs to the RNase T2 family.</text>
</comment>
<dbReference type="CDD" id="cd01062">
    <property type="entry name" value="RNase_T2_prok"/>
    <property type="match status" value="1"/>
</dbReference>
<keyword evidence="3" id="KW-0732">Signal</keyword>
<gene>
    <name evidence="4" type="ORF">F4693_000997</name>
</gene>
<organism evidence="4 5">
    <name type="scientific">Sphingomonas endophytica</name>
    <dbReference type="NCBI Taxonomy" id="869719"/>
    <lineage>
        <taxon>Bacteria</taxon>
        <taxon>Pseudomonadati</taxon>
        <taxon>Pseudomonadota</taxon>
        <taxon>Alphaproteobacteria</taxon>
        <taxon>Sphingomonadales</taxon>
        <taxon>Sphingomonadaceae</taxon>
        <taxon>Sphingomonas</taxon>
    </lineage>
</organism>
<evidence type="ECO:0000256" key="1">
    <source>
        <dbReference type="ARBA" id="ARBA00007469"/>
    </source>
</evidence>
<dbReference type="GO" id="GO:0006401">
    <property type="term" value="P:RNA catabolic process"/>
    <property type="evidence" value="ECO:0007669"/>
    <property type="project" value="UniProtKB-ARBA"/>
</dbReference>
<dbReference type="PROSITE" id="PS00530">
    <property type="entry name" value="RNASE_T2_1"/>
    <property type="match status" value="1"/>
</dbReference>
<dbReference type="InterPro" id="IPR033130">
    <property type="entry name" value="RNase_T2_His_AS_2"/>
</dbReference>
<dbReference type="EC" id="4.6.1.19" evidence="4"/>
<evidence type="ECO:0000256" key="3">
    <source>
        <dbReference type="SAM" id="SignalP"/>
    </source>
</evidence>
<dbReference type="InterPro" id="IPR018188">
    <property type="entry name" value="RNase_T2_His_AS_1"/>
</dbReference>
<feature type="chain" id="PRO_5031379820" evidence="3">
    <location>
        <begin position="25"/>
        <end position="241"/>
    </location>
</feature>
<evidence type="ECO:0000313" key="4">
    <source>
        <dbReference type="EMBL" id="MBB6504039.1"/>
    </source>
</evidence>
<dbReference type="Gene3D" id="3.90.730.10">
    <property type="entry name" value="Ribonuclease T2-like"/>
    <property type="match status" value="1"/>
</dbReference>
<dbReference type="EMBL" id="JACHBT010000004">
    <property type="protein sequence ID" value="MBB6504039.1"/>
    <property type="molecule type" value="Genomic_DNA"/>
</dbReference>
<dbReference type="SUPFAM" id="SSF55895">
    <property type="entry name" value="Ribonuclease Rh-like"/>
    <property type="match status" value="1"/>
</dbReference>
<sequence>MTMVTTRMMMIGALAAVATPGVAAAQALSCAIPAELPRPRPDLPSASQPARRLPIGSYTLAISWSPEYCRSSGDRPNARFQCGGSNRFGFVLHGLWPDGVGKDWPQYCRATPILSRQVIRRHVCTTPSPQLLQHEWAKHGTCMAGYTPERYFTKSNAMFHALRFPDMARLAQTPLTAGRLAEAIAAANPGLRADMMRVTGTKSGALDEVWLCTDKSFRYTRCPAHQGGLDPAARITITSLR</sequence>
<dbReference type="InterPro" id="IPR036430">
    <property type="entry name" value="RNase_T2-like_sf"/>
</dbReference>
<name>A0A7X0JB81_9SPHN</name>
<dbReference type="PANTHER" id="PTHR11240:SF22">
    <property type="entry name" value="RIBONUCLEASE T2"/>
    <property type="match status" value="1"/>
</dbReference>
<dbReference type="AlphaFoldDB" id="A0A7X0JB81"/>
<feature type="signal peptide" evidence="3">
    <location>
        <begin position="1"/>
        <end position="24"/>
    </location>
</feature>
<reference evidence="4 5" key="1">
    <citation type="submission" date="2020-08" db="EMBL/GenBank/DDBJ databases">
        <title>The Agave Microbiome: Exploring the role of microbial communities in plant adaptations to desert environments.</title>
        <authorList>
            <person name="Partida-Martinez L.P."/>
        </authorList>
    </citation>
    <scope>NUCLEOTIDE SEQUENCE [LARGE SCALE GENOMIC DNA]</scope>
    <source>
        <strain evidence="4 5">AS3.13</strain>
    </source>
</reference>
<keyword evidence="4" id="KW-0456">Lyase</keyword>
<reference evidence="4 5" key="2">
    <citation type="submission" date="2020-08" db="EMBL/GenBank/DDBJ databases">
        <authorList>
            <person name="Partida-Martinez L."/>
            <person name="Huntemann M."/>
            <person name="Clum A."/>
            <person name="Wang J."/>
            <person name="Palaniappan K."/>
            <person name="Ritter S."/>
            <person name="Chen I.-M."/>
            <person name="Stamatis D."/>
            <person name="Reddy T."/>
            <person name="O'Malley R."/>
            <person name="Daum C."/>
            <person name="Shapiro N."/>
            <person name="Ivanova N."/>
            <person name="Kyrpides N."/>
            <person name="Woyke T."/>
        </authorList>
    </citation>
    <scope>NUCLEOTIDE SEQUENCE [LARGE SCALE GENOMIC DNA]</scope>
    <source>
        <strain evidence="4 5">AS3.13</strain>
    </source>
</reference>
<accession>A0A7X0JB81</accession>
<dbReference type="PROSITE" id="PS00531">
    <property type="entry name" value="RNASE_T2_2"/>
    <property type="match status" value="1"/>
</dbReference>
<proteinExistence type="inferred from homology"/>
<dbReference type="InterPro" id="IPR001568">
    <property type="entry name" value="RNase_T2-like"/>
</dbReference>
<dbReference type="GO" id="GO:0033897">
    <property type="term" value="F:ribonuclease T2 activity"/>
    <property type="evidence" value="ECO:0007669"/>
    <property type="project" value="UniProtKB-EC"/>
</dbReference>
<dbReference type="GO" id="GO:0003723">
    <property type="term" value="F:RNA binding"/>
    <property type="evidence" value="ECO:0007669"/>
    <property type="project" value="InterPro"/>
</dbReference>
<dbReference type="Proteomes" id="UP000522313">
    <property type="component" value="Unassembled WGS sequence"/>
</dbReference>
<dbReference type="Pfam" id="PF00445">
    <property type="entry name" value="Ribonuclease_T2"/>
    <property type="match status" value="1"/>
</dbReference>
<evidence type="ECO:0000313" key="5">
    <source>
        <dbReference type="Proteomes" id="UP000522313"/>
    </source>
</evidence>
<evidence type="ECO:0000256" key="2">
    <source>
        <dbReference type="RuleBase" id="RU004328"/>
    </source>
</evidence>